<organism evidence="10 11">
    <name type="scientific">Streptomyces yatensis</name>
    <dbReference type="NCBI Taxonomy" id="155177"/>
    <lineage>
        <taxon>Bacteria</taxon>
        <taxon>Bacillati</taxon>
        <taxon>Actinomycetota</taxon>
        <taxon>Actinomycetes</taxon>
        <taxon>Kitasatosporales</taxon>
        <taxon>Streptomycetaceae</taxon>
        <taxon>Streptomyces</taxon>
        <taxon>Streptomyces violaceusniger group</taxon>
    </lineage>
</organism>
<proteinExistence type="predicted"/>
<dbReference type="InterPro" id="IPR051084">
    <property type="entry name" value="H+-coupled_symporters"/>
</dbReference>
<feature type="transmembrane region" description="Helical" evidence="8">
    <location>
        <begin position="187"/>
        <end position="206"/>
    </location>
</feature>
<evidence type="ECO:0000256" key="2">
    <source>
        <dbReference type="ARBA" id="ARBA00022448"/>
    </source>
</evidence>
<protein>
    <submittedName>
        <fullName evidence="10">MFS transporter</fullName>
    </submittedName>
</protein>
<feature type="transmembrane region" description="Helical" evidence="8">
    <location>
        <begin position="374"/>
        <end position="394"/>
    </location>
</feature>
<evidence type="ECO:0000256" key="7">
    <source>
        <dbReference type="ARBA" id="ARBA00023136"/>
    </source>
</evidence>
<dbReference type="Pfam" id="PF07690">
    <property type="entry name" value="MFS_1"/>
    <property type="match status" value="1"/>
</dbReference>
<keyword evidence="3" id="KW-1003">Cell membrane</keyword>
<dbReference type="PANTHER" id="PTHR43528">
    <property type="entry name" value="ALPHA-KETOGLUTARATE PERMEASE"/>
    <property type="match status" value="1"/>
</dbReference>
<keyword evidence="5" id="KW-0769">Symport</keyword>
<feature type="transmembrane region" description="Helical" evidence="8">
    <location>
        <begin position="334"/>
        <end position="353"/>
    </location>
</feature>
<keyword evidence="4 8" id="KW-0812">Transmembrane</keyword>
<dbReference type="InterPro" id="IPR036259">
    <property type="entry name" value="MFS_trans_sf"/>
</dbReference>
<dbReference type="EMBL" id="BAAALR010000122">
    <property type="protein sequence ID" value="GAA1728964.1"/>
    <property type="molecule type" value="Genomic_DNA"/>
</dbReference>
<evidence type="ECO:0000256" key="3">
    <source>
        <dbReference type="ARBA" id="ARBA00022475"/>
    </source>
</evidence>
<name>A0ABN2JJ15_9ACTN</name>
<dbReference type="SUPFAM" id="SSF103473">
    <property type="entry name" value="MFS general substrate transporter"/>
    <property type="match status" value="1"/>
</dbReference>
<sequence>MSTTAPAARGNRWKTIAAASIGNFAEWYDWGIYGVVATLLAKEFFPSGNDALALISVYALFAISYLTRPLGAAIFGHIGDSIGRRRAMAGTITITCGSTALIGCIPSYHAIGIAAPILLLLIRLAQSLGTGGEHSTSTSLVYESTEDGRKARAVALLAAGTFLGLLAGSLLATGLSAMLSEHAFEAWGWRVLFWLSLPMGGIGLYMRRHTDEGEEFTQAKRRQGATTQAPTAPLVEALRTHWARMLLFMGYLGTWTIVSAVLTSYLATFLQKNDALSSTQVYAANTFASVVVIICALLFAPLTDRIGLRNASVLASILVAVLVLPGFLLAHRGVIWAFTGAGLLGASKGVLSVPSRLAVSQIFPANIRATAGGLSYNTATSLLGGTAPLLAVALNDAFGSSLVFCSYVIFAALVTLAISLTSVRHWTAESEQAPNEASSDTPAPV</sequence>
<evidence type="ECO:0000256" key="1">
    <source>
        <dbReference type="ARBA" id="ARBA00004651"/>
    </source>
</evidence>
<feature type="transmembrane region" description="Helical" evidence="8">
    <location>
        <begin position="279"/>
        <end position="299"/>
    </location>
</feature>
<keyword evidence="6 8" id="KW-1133">Transmembrane helix</keyword>
<keyword evidence="7 8" id="KW-0472">Membrane</keyword>
<evidence type="ECO:0000256" key="6">
    <source>
        <dbReference type="ARBA" id="ARBA00022989"/>
    </source>
</evidence>
<accession>A0ABN2JJ15</accession>
<dbReference type="Gene3D" id="1.20.1250.20">
    <property type="entry name" value="MFS general substrate transporter like domains"/>
    <property type="match status" value="2"/>
</dbReference>
<feature type="transmembrane region" description="Helical" evidence="8">
    <location>
        <begin position="51"/>
        <end position="75"/>
    </location>
</feature>
<dbReference type="PROSITE" id="PS50850">
    <property type="entry name" value="MFS"/>
    <property type="match status" value="1"/>
</dbReference>
<evidence type="ECO:0000259" key="9">
    <source>
        <dbReference type="PROSITE" id="PS50850"/>
    </source>
</evidence>
<comment type="caution">
    <text evidence="10">The sequence shown here is derived from an EMBL/GenBank/DDBJ whole genome shotgun (WGS) entry which is preliminary data.</text>
</comment>
<reference evidence="10 11" key="1">
    <citation type="journal article" date="2019" name="Int. J. Syst. Evol. Microbiol.">
        <title>The Global Catalogue of Microorganisms (GCM) 10K type strain sequencing project: providing services to taxonomists for standard genome sequencing and annotation.</title>
        <authorList>
            <consortium name="The Broad Institute Genomics Platform"/>
            <consortium name="The Broad Institute Genome Sequencing Center for Infectious Disease"/>
            <person name="Wu L."/>
            <person name="Ma J."/>
        </authorList>
    </citation>
    <scope>NUCLEOTIDE SEQUENCE [LARGE SCALE GENOMIC DNA]</scope>
    <source>
        <strain evidence="10 11">JCM 13244</strain>
    </source>
</reference>
<evidence type="ECO:0000313" key="11">
    <source>
        <dbReference type="Proteomes" id="UP001499947"/>
    </source>
</evidence>
<dbReference type="InterPro" id="IPR020846">
    <property type="entry name" value="MFS_dom"/>
</dbReference>
<feature type="transmembrane region" description="Helical" evidence="8">
    <location>
        <begin position="311"/>
        <end position="328"/>
    </location>
</feature>
<keyword evidence="2" id="KW-0813">Transport</keyword>
<feature type="transmembrane region" description="Helical" evidence="8">
    <location>
        <begin position="400"/>
        <end position="420"/>
    </location>
</feature>
<dbReference type="Proteomes" id="UP001499947">
    <property type="component" value="Unassembled WGS sequence"/>
</dbReference>
<dbReference type="RefSeq" id="WP_211121344.1">
    <property type="nucleotide sequence ID" value="NZ_BAAALR010000122.1"/>
</dbReference>
<gene>
    <name evidence="10" type="ORF">GCM10009680_82660</name>
</gene>
<dbReference type="InterPro" id="IPR011701">
    <property type="entry name" value="MFS"/>
</dbReference>
<feature type="transmembrane region" description="Helical" evidence="8">
    <location>
        <begin position="246"/>
        <end position="267"/>
    </location>
</feature>
<feature type="domain" description="Major facilitator superfamily (MFS) profile" evidence="9">
    <location>
        <begin position="15"/>
        <end position="429"/>
    </location>
</feature>
<evidence type="ECO:0000256" key="5">
    <source>
        <dbReference type="ARBA" id="ARBA00022847"/>
    </source>
</evidence>
<keyword evidence="11" id="KW-1185">Reference proteome</keyword>
<dbReference type="PANTHER" id="PTHR43528:SF1">
    <property type="entry name" value="ALPHA-KETOGLUTARATE PERMEASE"/>
    <property type="match status" value="1"/>
</dbReference>
<comment type="subcellular location">
    <subcellularLocation>
        <location evidence="1">Cell membrane</location>
        <topology evidence="1">Multi-pass membrane protein</topology>
    </subcellularLocation>
</comment>
<evidence type="ECO:0000313" key="10">
    <source>
        <dbReference type="EMBL" id="GAA1728964.1"/>
    </source>
</evidence>
<evidence type="ECO:0000256" key="4">
    <source>
        <dbReference type="ARBA" id="ARBA00022692"/>
    </source>
</evidence>
<feature type="transmembrane region" description="Helical" evidence="8">
    <location>
        <begin position="153"/>
        <end position="175"/>
    </location>
</feature>
<evidence type="ECO:0000256" key="8">
    <source>
        <dbReference type="SAM" id="Phobius"/>
    </source>
</evidence>